<name>A0ABM4VQU0_COFAR</name>
<dbReference type="PANTHER" id="PTHR45969:SF11">
    <property type="entry name" value="RING_U-BOX SUPERFAMILY PROTEIN"/>
    <property type="match status" value="1"/>
</dbReference>
<evidence type="ECO:0000256" key="3">
    <source>
        <dbReference type="ARBA" id="ARBA00022833"/>
    </source>
</evidence>
<keyword evidence="3" id="KW-0862">Zinc</keyword>
<feature type="domain" description="RING-type" evidence="5">
    <location>
        <begin position="90"/>
        <end position="134"/>
    </location>
</feature>
<dbReference type="Pfam" id="PF13639">
    <property type="entry name" value="zf-RING_2"/>
    <property type="match status" value="1"/>
</dbReference>
<protein>
    <submittedName>
        <fullName evidence="7">Probable E3 ubiquitin-protein ligase XERICO</fullName>
    </submittedName>
</protein>
<sequence length="179" mass="20728">MVACDHFVLCRAVLIFGVTRWILSWAQELVRSYLCIFSWSLEYDEPTLQSSSPIHPSSSGLEMVRNYLSLTTFETVAARLPQEESHNMSCAVCLKQLRKKNQVWELSNCRHIFHKECLDRWLVYDARLTCPLCRTSLISISTSELHSSMQQHQQQPSWAVERILYLFGDDMLCSSSYSP</sequence>
<dbReference type="InterPro" id="IPR013083">
    <property type="entry name" value="Znf_RING/FYVE/PHD"/>
</dbReference>
<evidence type="ECO:0000256" key="4">
    <source>
        <dbReference type="PROSITE-ProRule" id="PRU00175"/>
    </source>
</evidence>
<organism evidence="6 7">
    <name type="scientific">Coffea arabica</name>
    <name type="common">Arabian coffee</name>
    <dbReference type="NCBI Taxonomy" id="13443"/>
    <lineage>
        <taxon>Eukaryota</taxon>
        <taxon>Viridiplantae</taxon>
        <taxon>Streptophyta</taxon>
        <taxon>Embryophyta</taxon>
        <taxon>Tracheophyta</taxon>
        <taxon>Spermatophyta</taxon>
        <taxon>Magnoliopsida</taxon>
        <taxon>eudicotyledons</taxon>
        <taxon>Gunneridae</taxon>
        <taxon>Pentapetalae</taxon>
        <taxon>asterids</taxon>
        <taxon>lamiids</taxon>
        <taxon>Gentianales</taxon>
        <taxon>Rubiaceae</taxon>
        <taxon>Ixoroideae</taxon>
        <taxon>Gardenieae complex</taxon>
        <taxon>Bertiereae - Coffeeae clade</taxon>
        <taxon>Coffeeae</taxon>
        <taxon>Coffea</taxon>
    </lineage>
</organism>
<keyword evidence="2 4" id="KW-0863">Zinc-finger</keyword>
<dbReference type="Proteomes" id="UP001652660">
    <property type="component" value="Chromosome 9e"/>
</dbReference>
<dbReference type="PANTHER" id="PTHR45969">
    <property type="entry name" value="RING ZINC FINGER PROTEIN-RELATED"/>
    <property type="match status" value="1"/>
</dbReference>
<evidence type="ECO:0000313" key="6">
    <source>
        <dbReference type="Proteomes" id="UP001652660"/>
    </source>
</evidence>
<dbReference type="RefSeq" id="XP_071921904.1">
    <property type="nucleotide sequence ID" value="XM_072065803.1"/>
</dbReference>
<accession>A0ABM4VQU0</accession>
<gene>
    <name evidence="7" type="primary">LOC140014704</name>
</gene>
<evidence type="ECO:0000313" key="7">
    <source>
        <dbReference type="RefSeq" id="XP_071921904.1"/>
    </source>
</evidence>
<dbReference type="Gene3D" id="3.30.40.10">
    <property type="entry name" value="Zinc/RING finger domain, C3HC4 (zinc finger)"/>
    <property type="match status" value="1"/>
</dbReference>
<dbReference type="InterPro" id="IPR001841">
    <property type="entry name" value="Znf_RING"/>
</dbReference>
<dbReference type="PROSITE" id="PS50089">
    <property type="entry name" value="ZF_RING_2"/>
    <property type="match status" value="1"/>
</dbReference>
<reference evidence="7" key="1">
    <citation type="submission" date="2025-08" db="UniProtKB">
        <authorList>
            <consortium name="RefSeq"/>
        </authorList>
    </citation>
    <scope>IDENTIFICATION</scope>
    <source>
        <tissue evidence="7">Leaves</tissue>
    </source>
</reference>
<evidence type="ECO:0000256" key="1">
    <source>
        <dbReference type="ARBA" id="ARBA00022723"/>
    </source>
</evidence>
<proteinExistence type="predicted"/>
<dbReference type="SUPFAM" id="SSF57850">
    <property type="entry name" value="RING/U-box"/>
    <property type="match status" value="1"/>
</dbReference>
<keyword evidence="6" id="KW-1185">Reference proteome</keyword>
<evidence type="ECO:0000259" key="5">
    <source>
        <dbReference type="PROSITE" id="PS50089"/>
    </source>
</evidence>
<keyword evidence="1" id="KW-0479">Metal-binding</keyword>
<dbReference type="SMART" id="SM00184">
    <property type="entry name" value="RING"/>
    <property type="match status" value="1"/>
</dbReference>
<evidence type="ECO:0000256" key="2">
    <source>
        <dbReference type="ARBA" id="ARBA00022771"/>
    </source>
</evidence>
<dbReference type="GeneID" id="140014704"/>